<evidence type="ECO:0000256" key="3">
    <source>
        <dbReference type="SAM" id="MobiDB-lite"/>
    </source>
</evidence>
<keyword evidence="2" id="KW-0677">Repeat</keyword>
<dbReference type="EMBL" id="JAAAIN010000235">
    <property type="protein sequence ID" value="KAG0317589.1"/>
    <property type="molecule type" value="Genomic_DNA"/>
</dbReference>
<feature type="region of interest" description="Disordered" evidence="3">
    <location>
        <begin position="673"/>
        <end position="750"/>
    </location>
</feature>
<evidence type="ECO:0000256" key="2">
    <source>
        <dbReference type="ARBA" id="ARBA00022737"/>
    </source>
</evidence>
<comment type="caution">
    <text evidence="5">The sequence shown here is derived from an EMBL/GenBank/DDBJ whole genome shotgun (WGS) entry which is preliminary data.</text>
</comment>
<evidence type="ECO:0000313" key="5">
    <source>
        <dbReference type="EMBL" id="KAG0317589.1"/>
    </source>
</evidence>
<sequence>MNQYNQNNTNQYHLPRALPADDAAAFGVQSTAPTASIPYTEEIISLAHRRNHSSDHIIFPKFPVPPPNPTTATTSAQGNNSTSTQASEPQHAVVNLQSRSSSIPSTAGHRLSAGKEKDRETYTLADRTSTLLQVTGQIPPPLVGSTTVIHNKRMVLFGGRKEGGAPTNDLYVLDLDTLVWELVDNSYHQRQAAQQNDSTTKTATPSSQEERHHPLSPDSTQRIGDSVAGLTALAAYTASIPKPRYYHSAIVVTAPPLFDAHGVLTGWGEENTAQMIVFGGRCFEEDVYGVHETCLNDTHILDLTSMRWLPTSLNPADFQHSAAARSGQQQQQQQQQRSVYETSGFLEPIRPLRGLNLGYSETPSEYTGSDKPGNFGSVDSGHGSMEPSRLAASLAALTPADMSFQAAQFSQSRRETPPLRSATPSTYTGTPSPSAGTPLTTQQPTPQSAHSPFLQHTPRARFAHVASLNGDHMVIVGGRAQDNSPIQEISVLDLAHRVWMIGGDFPTQCCQRMSTLAGVEERPMARRRRRYLECIVGDHQPLEQLTSTSSSAYSSSSLSYLSPNSTPYNSGPLPRLPSAAIPPISPTSTSFLLNPRKNSWHRGEGHPFDLLPVNSIPRHRFKSDSRLLTGLEQDDGVWGLQPGKPQDSTSANVAKSHGLVGLGMDQEISQGMAASAGLSNSTEDAVARARQPSVSSSKSGQTTTSKGSKMSAQEAARKRSQSQSSSSPSHSSSPSVAGSSSRSRSKAPVHHAVSKKFFAKSNGGMMDLDDLASTIARESKARPPQRPKVIATTRAHRRGSASTTSSSGSVRRGSAATDDSRKTGKTDGKSEKGTFNDSRSNINDSRSNINDSRSNTNNSKTNVNAATNDSRSNVKENKSNVNNPKTEKRRSLGIMPDPLAFSGIALADTMETSEQAAATVSQKLLRPSLYLFSNYMDATMKPRQELLKVQASKTTTSARSEPNSYDIKAEWTGSYVSDLATRMLASTELAVPPQMLFPESHVVDHCVLLSGSAAPSTTTATSATKAAGKLTSGPSSSAESLGQDIHDGASSSSSTSSSDSRSTFSVWMFHLKTHQWTQLELSKSLSFGEWKQSVLDRDENYLYLIGTGIKDPQQELAGLDPARQLASTLAPTAFTHLVKVDLEGFGICPEIDEASMGSNGAKLGLVMLRDGLGADVVLVSSADGGRVRVNSAMVGQRWGYFQNLIKERESKIKHDSTYINGPRDEDARLQELTDLPAEIVVRETMPILVAFLQYVYTNELATAHQLKLKSLQGMLLMSRRYDLTRLRQLVVRELHHQLDANNAPAICEVAVLSGEFGLQTCALRVLLQNARLAQLRQQGEAAEAKRRLDFAMSRLEEIEEERRRRASVPTNHPLHGAAAAAASAAAAAAAAASGGIGSGSGPGMPRGRPVNSVTFPPGGVVPLRSGSGPSSTTASNTSTPGLGSIGRFFRHREESIDLEHH</sequence>
<feature type="compositionally biased region" description="Low complexity" evidence="3">
    <location>
        <begin position="836"/>
        <end position="859"/>
    </location>
</feature>
<evidence type="ECO:0000256" key="1">
    <source>
        <dbReference type="ARBA" id="ARBA00022441"/>
    </source>
</evidence>
<feature type="compositionally biased region" description="Low complexity" evidence="3">
    <location>
        <begin position="693"/>
        <end position="714"/>
    </location>
</feature>
<feature type="compositionally biased region" description="Polar residues" evidence="3">
    <location>
        <begin position="95"/>
        <end position="105"/>
    </location>
</feature>
<feature type="compositionally biased region" description="Polar residues" evidence="3">
    <location>
        <begin position="75"/>
        <end position="88"/>
    </location>
</feature>
<feature type="compositionally biased region" description="Polar residues" evidence="3">
    <location>
        <begin position="860"/>
        <end position="871"/>
    </location>
</feature>
<dbReference type="SUPFAM" id="SSF54695">
    <property type="entry name" value="POZ domain"/>
    <property type="match status" value="1"/>
</dbReference>
<dbReference type="InterPro" id="IPR011333">
    <property type="entry name" value="SKP1/BTB/POZ_sf"/>
</dbReference>
<feature type="compositionally biased region" description="Basic and acidic residues" evidence="3">
    <location>
        <begin position="818"/>
        <end position="834"/>
    </location>
</feature>
<evidence type="ECO:0000259" key="4">
    <source>
        <dbReference type="PROSITE" id="PS50097"/>
    </source>
</evidence>
<feature type="region of interest" description="Disordered" evidence="3">
    <location>
        <begin position="1025"/>
        <end position="1059"/>
    </location>
</feature>
<dbReference type="Gene3D" id="2.120.10.80">
    <property type="entry name" value="Kelch-type beta propeller"/>
    <property type="match status" value="2"/>
</dbReference>
<feature type="region of interest" description="Disordered" evidence="3">
    <location>
        <begin position="320"/>
        <end position="340"/>
    </location>
</feature>
<dbReference type="GO" id="GO:0045454">
    <property type="term" value="P:cell redox homeostasis"/>
    <property type="evidence" value="ECO:0007669"/>
    <property type="project" value="TreeGrafter"/>
</dbReference>
<reference evidence="5" key="1">
    <citation type="journal article" date="2020" name="Fungal Divers.">
        <title>Resolving the Mortierellaceae phylogeny through synthesis of multi-gene phylogenetics and phylogenomics.</title>
        <authorList>
            <person name="Vandepol N."/>
            <person name="Liber J."/>
            <person name="Desiro A."/>
            <person name="Na H."/>
            <person name="Kennedy M."/>
            <person name="Barry K."/>
            <person name="Grigoriev I.V."/>
            <person name="Miller A.N."/>
            <person name="O'Donnell K."/>
            <person name="Stajich J.E."/>
            <person name="Bonito G."/>
        </authorList>
    </citation>
    <scope>NUCLEOTIDE SEQUENCE</scope>
    <source>
        <strain evidence="5">NVP60</strain>
    </source>
</reference>
<feature type="compositionally biased region" description="Low complexity" evidence="3">
    <location>
        <begin position="1425"/>
        <end position="1441"/>
    </location>
</feature>
<dbReference type="InterPro" id="IPR015915">
    <property type="entry name" value="Kelch-typ_b-propeller"/>
</dbReference>
<feature type="region of interest" description="Disordered" evidence="3">
    <location>
        <begin position="56"/>
        <end position="119"/>
    </location>
</feature>
<feature type="compositionally biased region" description="Gly residues" evidence="3">
    <location>
        <begin position="1394"/>
        <end position="1404"/>
    </location>
</feature>
<dbReference type="GO" id="GO:0005739">
    <property type="term" value="C:mitochondrion"/>
    <property type="evidence" value="ECO:0007669"/>
    <property type="project" value="TreeGrafter"/>
</dbReference>
<feature type="region of interest" description="Disordered" evidence="3">
    <location>
        <begin position="190"/>
        <end position="222"/>
    </location>
</feature>
<gene>
    <name evidence="5" type="ORF">BGZ97_005152</name>
</gene>
<dbReference type="Proteomes" id="UP000823405">
    <property type="component" value="Unassembled WGS sequence"/>
</dbReference>
<organism evidence="5 6">
    <name type="scientific">Linnemannia gamsii</name>
    <dbReference type="NCBI Taxonomy" id="64522"/>
    <lineage>
        <taxon>Eukaryota</taxon>
        <taxon>Fungi</taxon>
        <taxon>Fungi incertae sedis</taxon>
        <taxon>Mucoromycota</taxon>
        <taxon>Mortierellomycotina</taxon>
        <taxon>Mortierellomycetes</taxon>
        <taxon>Mortierellales</taxon>
        <taxon>Mortierellaceae</taxon>
        <taxon>Linnemannia</taxon>
    </lineage>
</organism>
<feature type="compositionally biased region" description="Polar residues" evidence="3">
    <location>
        <begin position="190"/>
        <end position="207"/>
    </location>
</feature>
<feature type="compositionally biased region" description="Low complexity" evidence="3">
    <location>
        <begin position="421"/>
        <end position="447"/>
    </location>
</feature>
<name>A0A9P6USR7_9FUNG</name>
<dbReference type="SUPFAM" id="SSF117281">
    <property type="entry name" value="Kelch motif"/>
    <property type="match status" value="1"/>
</dbReference>
<feature type="compositionally biased region" description="Low complexity" evidence="3">
    <location>
        <begin position="800"/>
        <end position="817"/>
    </location>
</feature>
<feature type="region of interest" description="Disordered" evidence="3">
    <location>
        <begin position="354"/>
        <end position="389"/>
    </location>
</feature>
<protein>
    <recommendedName>
        <fullName evidence="4">BTB domain-containing protein</fullName>
    </recommendedName>
</protein>
<feature type="domain" description="BTB" evidence="4">
    <location>
        <begin position="1174"/>
        <end position="1264"/>
    </location>
</feature>
<dbReference type="PANTHER" id="PTHR43503:SF2">
    <property type="entry name" value="NEGATIVE REGULATOR OF SPORULATION MDS3-RELATED"/>
    <property type="match status" value="1"/>
</dbReference>
<dbReference type="OrthoDB" id="10250130at2759"/>
<feature type="region of interest" description="Disordered" evidence="3">
    <location>
        <begin position="776"/>
        <end position="894"/>
    </location>
</feature>
<feature type="region of interest" description="Disordered" evidence="3">
    <location>
        <begin position="1393"/>
        <end position="1447"/>
    </location>
</feature>
<dbReference type="PANTHER" id="PTHR43503">
    <property type="entry name" value="MCG48959-RELATED"/>
    <property type="match status" value="1"/>
</dbReference>
<accession>A0A9P6USR7</accession>
<proteinExistence type="predicted"/>
<keyword evidence="6" id="KW-1185">Reference proteome</keyword>
<feature type="compositionally biased region" description="Low complexity" evidence="3">
    <location>
        <begin position="721"/>
        <end position="742"/>
    </location>
</feature>
<dbReference type="Gene3D" id="3.30.710.10">
    <property type="entry name" value="Potassium Channel Kv1.1, Chain A"/>
    <property type="match status" value="1"/>
</dbReference>
<dbReference type="PROSITE" id="PS50097">
    <property type="entry name" value="BTB"/>
    <property type="match status" value="1"/>
</dbReference>
<feature type="compositionally biased region" description="Low complexity" evidence="3">
    <location>
        <begin position="1050"/>
        <end position="1059"/>
    </location>
</feature>
<feature type="region of interest" description="Disordered" evidence="3">
    <location>
        <begin position="406"/>
        <end position="453"/>
    </location>
</feature>
<evidence type="ECO:0000313" key="6">
    <source>
        <dbReference type="Proteomes" id="UP000823405"/>
    </source>
</evidence>
<dbReference type="GO" id="GO:0005829">
    <property type="term" value="C:cytosol"/>
    <property type="evidence" value="ECO:0007669"/>
    <property type="project" value="TreeGrafter"/>
</dbReference>
<keyword evidence="1" id="KW-0880">Kelch repeat</keyword>
<dbReference type="InterPro" id="IPR000210">
    <property type="entry name" value="BTB/POZ_dom"/>
</dbReference>